<evidence type="ECO:0000313" key="3">
    <source>
        <dbReference type="Proteomes" id="UP000615446"/>
    </source>
</evidence>
<sequence length="336" mass="37858">MPGQLSTILYISEYTESVSSNFIVGSAVGMMRLEGDEVQMFNITVFYPTDSSVQVYVPKLEPKQILSVNNCKFLKGSNNKIDLIVTSAKVLNMQPSDLPVYPIFIVAVGMATDVPTISKHGVKIDCIVNEYLSKDKNVDIPITIFHPNGSRLKSQTTNVRRGSVLFFSGEMTTVDGQLYLELHNFSFLKGQNNQVSPKVNFMPWLETGSVQVTPTRSSNAQLIHNQQKSPESDTKQKPFQPNKSMKLADIATSILAKNDENEKEISEMDADKEEIDEQSDVEEINKPAEINTNTKKRRSEKQTTQTTRSKRKASKKFVKLRIFSFYLKTKVTKKNI</sequence>
<protein>
    <submittedName>
        <fullName evidence="2">Uncharacterized protein</fullName>
    </submittedName>
</protein>
<proteinExistence type="predicted"/>
<feature type="region of interest" description="Disordered" evidence="1">
    <location>
        <begin position="256"/>
        <end position="314"/>
    </location>
</feature>
<name>A0A8H3QHC1_9GLOM</name>
<reference evidence="2" key="1">
    <citation type="submission" date="2019-10" db="EMBL/GenBank/DDBJ databases">
        <title>Conservation and host-specific expression of non-tandemly repeated heterogenous ribosome RNA gene in arbuscular mycorrhizal fungi.</title>
        <authorList>
            <person name="Maeda T."/>
            <person name="Kobayashi Y."/>
            <person name="Nakagawa T."/>
            <person name="Ezawa T."/>
            <person name="Yamaguchi K."/>
            <person name="Bino T."/>
            <person name="Nishimoto Y."/>
            <person name="Shigenobu S."/>
            <person name="Kawaguchi M."/>
        </authorList>
    </citation>
    <scope>NUCLEOTIDE SEQUENCE</scope>
    <source>
        <strain evidence="2">HR1</strain>
    </source>
</reference>
<dbReference type="EMBL" id="BLAL01000043">
    <property type="protein sequence ID" value="GES79326.1"/>
    <property type="molecule type" value="Genomic_DNA"/>
</dbReference>
<accession>A0A8H3QHC1</accession>
<organism evidence="2 3">
    <name type="scientific">Rhizophagus clarus</name>
    <dbReference type="NCBI Taxonomy" id="94130"/>
    <lineage>
        <taxon>Eukaryota</taxon>
        <taxon>Fungi</taxon>
        <taxon>Fungi incertae sedis</taxon>
        <taxon>Mucoromycota</taxon>
        <taxon>Glomeromycotina</taxon>
        <taxon>Glomeromycetes</taxon>
        <taxon>Glomerales</taxon>
        <taxon>Glomeraceae</taxon>
        <taxon>Rhizophagus</taxon>
    </lineage>
</organism>
<evidence type="ECO:0000313" key="2">
    <source>
        <dbReference type="EMBL" id="GES79326.1"/>
    </source>
</evidence>
<dbReference type="Proteomes" id="UP000615446">
    <property type="component" value="Unassembled WGS sequence"/>
</dbReference>
<evidence type="ECO:0000256" key="1">
    <source>
        <dbReference type="SAM" id="MobiDB-lite"/>
    </source>
</evidence>
<comment type="caution">
    <text evidence="2">The sequence shown here is derived from an EMBL/GenBank/DDBJ whole genome shotgun (WGS) entry which is preliminary data.</text>
</comment>
<feature type="compositionally biased region" description="Basic and acidic residues" evidence="1">
    <location>
        <begin position="257"/>
        <end position="266"/>
    </location>
</feature>
<feature type="region of interest" description="Disordered" evidence="1">
    <location>
        <begin position="222"/>
        <end position="244"/>
    </location>
</feature>
<dbReference type="AlphaFoldDB" id="A0A8H3QHC1"/>
<feature type="compositionally biased region" description="Acidic residues" evidence="1">
    <location>
        <begin position="267"/>
        <end position="282"/>
    </location>
</feature>
<dbReference type="OrthoDB" id="2364940at2759"/>
<gene>
    <name evidence="2" type="ORF">RCL2_000663100</name>
</gene>